<comment type="caution">
    <text evidence="1">The sequence shown here is derived from an EMBL/GenBank/DDBJ whole genome shotgun (WGS) entry which is preliminary data.</text>
</comment>
<organism evidence="1 2">
    <name type="scientific">Xanthomonas campestris pv. phaseoli</name>
    <dbReference type="NCBI Taxonomy" id="317013"/>
    <lineage>
        <taxon>Bacteria</taxon>
        <taxon>Pseudomonadati</taxon>
        <taxon>Pseudomonadota</taxon>
        <taxon>Gammaproteobacteria</taxon>
        <taxon>Lysobacterales</taxon>
        <taxon>Lysobacteraceae</taxon>
        <taxon>Xanthomonas</taxon>
    </lineage>
</organism>
<name>A0A7Z7NGC2_XANCH</name>
<evidence type="ECO:0000313" key="1">
    <source>
        <dbReference type="EMBL" id="SOO23742.1"/>
    </source>
</evidence>
<reference evidence="1 2" key="1">
    <citation type="submission" date="2017-10" db="EMBL/GenBank/DDBJ databases">
        <authorList>
            <person name="Regsiter A."/>
            <person name="William W."/>
        </authorList>
    </citation>
    <scope>NUCLEOTIDE SEQUENCE [LARGE SCALE GENOMIC DNA]</scope>
    <source>
        <strain evidence="1 2">CFBP6991</strain>
    </source>
</reference>
<proteinExistence type="predicted"/>
<sequence length="21" mass="2312">MSVYGTLDVSNPPTTKLAFRN</sequence>
<protein>
    <submittedName>
        <fullName evidence="1">Uncharacterized protein</fullName>
    </submittedName>
</protein>
<dbReference type="Proteomes" id="UP000234345">
    <property type="component" value="Unassembled WGS sequence"/>
</dbReference>
<evidence type="ECO:0000313" key="2">
    <source>
        <dbReference type="Proteomes" id="UP000234345"/>
    </source>
</evidence>
<gene>
    <name evidence="1" type="ORF">XFF6991_30062</name>
</gene>
<dbReference type="EMBL" id="OCZC01000056">
    <property type="protein sequence ID" value="SOO23742.1"/>
    <property type="molecule type" value="Genomic_DNA"/>
</dbReference>
<accession>A0A7Z7NGC2</accession>
<dbReference type="AlphaFoldDB" id="A0A7Z7NGC2"/>